<keyword evidence="2" id="KW-0067">ATP-binding</keyword>
<dbReference type="InterPro" id="IPR013126">
    <property type="entry name" value="Hsp_70_fam"/>
</dbReference>
<dbReference type="AlphaFoldDB" id="A0A9X3YK55"/>
<dbReference type="Proteomes" id="UP001139971">
    <property type="component" value="Unassembled WGS sequence"/>
</dbReference>
<evidence type="ECO:0000313" key="3">
    <source>
        <dbReference type="EMBL" id="MDC8012715.1"/>
    </source>
</evidence>
<accession>A0A9X3YK55</accession>
<name>A0A9X3YK55_9GAMM</name>
<dbReference type="EMBL" id="JAOVZO020000014">
    <property type="protein sequence ID" value="MDC8012715.1"/>
    <property type="molecule type" value="Genomic_DNA"/>
</dbReference>
<evidence type="ECO:0000256" key="1">
    <source>
        <dbReference type="ARBA" id="ARBA00022741"/>
    </source>
</evidence>
<dbReference type="Pfam" id="PF00012">
    <property type="entry name" value="HSP70"/>
    <property type="match status" value="1"/>
</dbReference>
<dbReference type="Pfam" id="PF06723">
    <property type="entry name" value="MreB_Mbl"/>
    <property type="match status" value="1"/>
</dbReference>
<dbReference type="PANTHER" id="PTHR19375">
    <property type="entry name" value="HEAT SHOCK PROTEIN 70KDA"/>
    <property type="match status" value="1"/>
</dbReference>
<reference evidence="3" key="1">
    <citation type="submission" date="2023-02" db="EMBL/GenBank/DDBJ databases">
        <title>Tahibacter soli sp. nov. isolated from soil.</title>
        <authorList>
            <person name="Baek J.H."/>
            <person name="Lee J.K."/>
            <person name="Choi D.G."/>
            <person name="Jeon C.O."/>
        </authorList>
    </citation>
    <scope>NUCLEOTIDE SEQUENCE</scope>
    <source>
        <strain evidence="3">BL</strain>
    </source>
</reference>
<dbReference type="GO" id="GO:0140662">
    <property type="term" value="F:ATP-dependent protein folding chaperone"/>
    <property type="evidence" value="ECO:0007669"/>
    <property type="project" value="InterPro"/>
</dbReference>
<dbReference type="InterPro" id="IPR043129">
    <property type="entry name" value="ATPase_NBD"/>
</dbReference>
<keyword evidence="1" id="KW-0547">Nucleotide-binding</keyword>
<comment type="caution">
    <text evidence="3">The sequence shown here is derived from an EMBL/GenBank/DDBJ whole genome shotgun (WGS) entry which is preliminary data.</text>
</comment>
<dbReference type="RefSeq" id="WP_263544952.1">
    <property type="nucleotide sequence ID" value="NZ_JAOVZO020000014.1"/>
</dbReference>
<evidence type="ECO:0000313" key="4">
    <source>
        <dbReference type="Proteomes" id="UP001139971"/>
    </source>
</evidence>
<evidence type="ECO:0000256" key="2">
    <source>
        <dbReference type="ARBA" id="ARBA00022840"/>
    </source>
</evidence>
<proteinExistence type="predicted"/>
<sequence>MQIGIDFGTSYSAAAASIGGRLHGIRFGDEKQFRTAVFFPAAVPDPNDFVLTDELDAQVDAHMRSARAAHRNALDAWRRRVAEANALPAERRVEALALASEPVQRSEDQLRAAALRSVRAGWMDRRVRESRGAAVSVNDAVFGDDAIEAYISDGYGHLVESPKSMLGYNLLPNAKKIILHIATHVLEHIRLSATRQLETPVRAAILGRPVEFKSALGPQGTQQALEMLTEAANAAGFEDVSFMEEPAAAAMHYHTQRATPERSLIVDVGGGTTDVAYALVGGPERAPRIFGSWGLPKGGTDIDIELSLHAFMPLFGRGEPGIPVHHFREAASVHSPPQQREFRGHEYRNAPPPFRQRLTALQRFGATSQLNRQAERMKIHLGEHAHGRVDLGFVEHDLAVDLDRSHLDAAYADFLDRLRALLQRARGDIGETPESIFLTGGSSRAPAIQNAIRTQFPDVRLVVGDPSLGVVSGLAAAAALD</sequence>
<dbReference type="InterPro" id="IPR056546">
    <property type="entry name" value="MreB_MamK-like"/>
</dbReference>
<organism evidence="3 4">
    <name type="scientific">Tahibacter soli</name>
    <dbReference type="NCBI Taxonomy" id="2983605"/>
    <lineage>
        <taxon>Bacteria</taxon>
        <taxon>Pseudomonadati</taxon>
        <taxon>Pseudomonadota</taxon>
        <taxon>Gammaproteobacteria</taxon>
        <taxon>Lysobacterales</taxon>
        <taxon>Rhodanobacteraceae</taxon>
        <taxon>Tahibacter</taxon>
    </lineage>
</organism>
<dbReference type="Gene3D" id="3.30.420.40">
    <property type="match status" value="2"/>
</dbReference>
<dbReference type="SUPFAM" id="SSF53067">
    <property type="entry name" value="Actin-like ATPase domain"/>
    <property type="match status" value="2"/>
</dbReference>
<dbReference type="GO" id="GO:0005524">
    <property type="term" value="F:ATP binding"/>
    <property type="evidence" value="ECO:0007669"/>
    <property type="project" value="UniProtKB-KW"/>
</dbReference>
<keyword evidence="4" id="KW-1185">Reference proteome</keyword>
<gene>
    <name evidence="3" type="ORF">OD750_009160</name>
</gene>
<dbReference type="Gene3D" id="3.90.640.10">
    <property type="entry name" value="Actin, Chain A, domain 4"/>
    <property type="match status" value="1"/>
</dbReference>
<protein>
    <submittedName>
        <fullName evidence="3">Hsp70 family protein</fullName>
    </submittedName>
</protein>